<comment type="caution">
    <text evidence="1">The sequence shown here is derived from an EMBL/GenBank/DDBJ whole genome shotgun (WGS) entry which is preliminary data.</text>
</comment>
<keyword evidence="2" id="KW-1185">Reference proteome</keyword>
<gene>
    <name evidence="1" type="ORF">SPIL2461_LOCUS16255</name>
</gene>
<evidence type="ECO:0000313" key="1">
    <source>
        <dbReference type="EMBL" id="CAE7619670.1"/>
    </source>
</evidence>
<name>A0A812VFI7_SYMPI</name>
<evidence type="ECO:0000313" key="2">
    <source>
        <dbReference type="Proteomes" id="UP000649617"/>
    </source>
</evidence>
<dbReference type="Proteomes" id="UP000649617">
    <property type="component" value="Unassembled WGS sequence"/>
</dbReference>
<dbReference type="EMBL" id="CAJNIZ010042002">
    <property type="protein sequence ID" value="CAE7619670.1"/>
    <property type="molecule type" value="Genomic_DNA"/>
</dbReference>
<protein>
    <submittedName>
        <fullName evidence="1">Uncharacterized protein</fullName>
    </submittedName>
</protein>
<dbReference type="OrthoDB" id="415294at2759"/>
<feature type="non-terminal residue" evidence="1">
    <location>
        <position position="89"/>
    </location>
</feature>
<proteinExistence type="predicted"/>
<reference evidence="1" key="1">
    <citation type="submission" date="2021-02" db="EMBL/GenBank/DDBJ databases">
        <authorList>
            <person name="Dougan E. K."/>
            <person name="Rhodes N."/>
            <person name="Thang M."/>
            <person name="Chan C."/>
        </authorList>
    </citation>
    <scope>NUCLEOTIDE SEQUENCE</scope>
</reference>
<organism evidence="1 2">
    <name type="scientific">Symbiodinium pilosum</name>
    <name type="common">Dinoflagellate</name>
    <dbReference type="NCBI Taxonomy" id="2952"/>
    <lineage>
        <taxon>Eukaryota</taxon>
        <taxon>Sar</taxon>
        <taxon>Alveolata</taxon>
        <taxon>Dinophyceae</taxon>
        <taxon>Suessiales</taxon>
        <taxon>Symbiodiniaceae</taxon>
        <taxon>Symbiodinium</taxon>
    </lineage>
</organism>
<dbReference type="AlphaFoldDB" id="A0A812VFI7"/>
<accession>A0A812VFI7</accession>
<sequence length="89" mass="9476">MPTTGACKVLNFFPDPVWAALCLTDDPAEALEGNLNQASICIRGFRHTTSCLQAPDISKAGTLVICTLYLGGTSVDLIRCPGFSRMEIG</sequence>